<dbReference type="OrthoDB" id="9777345at2"/>
<dbReference type="PANTHER" id="PTHR36509:SF2">
    <property type="entry name" value="BLL3101 PROTEIN"/>
    <property type="match status" value="1"/>
</dbReference>
<evidence type="ECO:0000313" key="5">
    <source>
        <dbReference type="Proteomes" id="UP000037425"/>
    </source>
</evidence>
<evidence type="ECO:0000313" key="4">
    <source>
        <dbReference type="EMBL" id="KOF13732.1"/>
    </source>
</evidence>
<reference evidence="5" key="1">
    <citation type="submission" date="2015-07" db="EMBL/GenBank/DDBJ databases">
        <title>Whole genome sequence of an Ensifer adhaerens strain isolated from a cave pool in the Wind Cave National Park.</title>
        <authorList>
            <person name="Eng W.W.H."/>
            <person name="Gan H.M."/>
            <person name="Barton H.A."/>
            <person name="Savka M.A."/>
        </authorList>
    </citation>
    <scope>NUCLEOTIDE SEQUENCE [LARGE SCALE GENOMIC DNA]</scope>
    <source>
        <strain evidence="5">SD006</strain>
    </source>
</reference>
<organism evidence="4 5">
    <name type="scientific">Ensifer adhaerens</name>
    <name type="common">Sinorhizobium morelense</name>
    <dbReference type="NCBI Taxonomy" id="106592"/>
    <lineage>
        <taxon>Bacteria</taxon>
        <taxon>Pseudomonadati</taxon>
        <taxon>Pseudomonadota</taxon>
        <taxon>Alphaproteobacteria</taxon>
        <taxon>Hyphomicrobiales</taxon>
        <taxon>Rhizobiaceae</taxon>
        <taxon>Sinorhizobium/Ensifer group</taxon>
        <taxon>Ensifer</taxon>
    </lineage>
</organism>
<evidence type="ECO:0000259" key="3">
    <source>
        <dbReference type="Pfam" id="PF06863"/>
    </source>
</evidence>
<dbReference type="InterPro" id="IPR037049">
    <property type="entry name" value="DUF1214_C_sf"/>
</dbReference>
<dbReference type="Pfam" id="PF06863">
    <property type="entry name" value="DUF1254"/>
    <property type="match status" value="1"/>
</dbReference>
<dbReference type="InterPro" id="IPR010621">
    <property type="entry name" value="DUF1214"/>
</dbReference>
<dbReference type="Pfam" id="PF06742">
    <property type="entry name" value="DUF1214"/>
    <property type="match status" value="1"/>
</dbReference>
<proteinExistence type="predicted"/>
<feature type="chain" id="PRO_5005580943" evidence="1">
    <location>
        <begin position="23"/>
        <end position="468"/>
    </location>
</feature>
<dbReference type="PATRIC" id="fig|106592.7.peg.5160"/>
<protein>
    <submittedName>
        <fullName evidence="4">Membrane protein</fullName>
    </submittedName>
</protein>
<keyword evidence="1" id="KW-0732">Signal</keyword>
<dbReference type="PANTHER" id="PTHR36509">
    <property type="entry name" value="BLL3101 PROTEIN"/>
    <property type="match status" value="1"/>
</dbReference>
<dbReference type="InterPro" id="IPR010679">
    <property type="entry name" value="DUF1254"/>
</dbReference>
<dbReference type="Gene3D" id="2.60.120.600">
    <property type="entry name" value="Domain of unknown function DUF1214, C-terminal domain"/>
    <property type="match status" value="1"/>
</dbReference>
<feature type="domain" description="DUF1254" evidence="3">
    <location>
        <begin position="70"/>
        <end position="200"/>
    </location>
</feature>
<accession>A0A0L8BGC8</accession>
<dbReference type="SUPFAM" id="SSF160935">
    <property type="entry name" value="VPA0735-like"/>
    <property type="match status" value="1"/>
</dbReference>
<dbReference type="InterPro" id="IPR037050">
    <property type="entry name" value="DUF1254_sf"/>
</dbReference>
<sequence length="468" mass="50891">MRRLSGFLVSALIAATATSSLAADKLTPDQLKALSSDVYQFAYPAVLMESTMKQSTAVPNATAVHGRAPINQFAYFRTYPAADARDVVRFNFDTLYSFAWVDLSKGPMILSVPDTGGRFYLVPTLDMWTDIFSSLGSRTTGTKAGNFAYVAPGWNGTLPDGVVRINAPTSMIWVMGRIQTNGPSDYDNVHKIQDGLELTPLDQWGKNHEPPATSTVDPSVDTKTPPLVQVGEMSGVEVFKRLAELMKTYPPHPNDYPIIFRMREIGLEPGKSWDASTLDKETIDTINAGAKEGLQDMVAGIKSTGAHLNGWNIAVDNMGTYGTSYRQRAIVALAGLGANLPADAIYPAAFIDSEGKPLDGANTYVLHFDKAKLPPANAFWSLTMYDNEGFQVPNPINRFAIGDRDALKFGEDGSLDIFIQAESPGKDKESNWLPSPKTGAMGPTLRIYSPKPEALSGAWVPPPFKRVD</sequence>
<name>A0A0L8BGC8_ENSAD</name>
<dbReference type="Gene3D" id="2.60.40.1610">
    <property type="entry name" value="Domain of unknown function DUF1254"/>
    <property type="match status" value="1"/>
</dbReference>
<gene>
    <name evidence="4" type="ORF">AC244_29975</name>
</gene>
<dbReference type="AlphaFoldDB" id="A0A0L8BGC8"/>
<dbReference type="RefSeq" id="WP_053252452.1">
    <property type="nucleotide sequence ID" value="NZ_LGAP01000033.1"/>
</dbReference>
<dbReference type="Proteomes" id="UP000037425">
    <property type="component" value="Unassembled WGS sequence"/>
</dbReference>
<evidence type="ECO:0000256" key="1">
    <source>
        <dbReference type="SAM" id="SignalP"/>
    </source>
</evidence>
<feature type="domain" description="DUF1214" evidence="2">
    <location>
        <begin position="344"/>
        <end position="451"/>
    </location>
</feature>
<dbReference type="EMBL" id="LGAP01000033">
    <property type="protein sequence ID" value="KOF13732.1"/>
    <property type="molecule type" value="Genomic_DNA"/>
</dbReference>
<feature type="signal peptide" evidence="1">
    <location>
        <begin position="1"/>
        <end position="22"/>
    </location>
</feature>
<comment type="caution">
    <text evidence="4">The sequence shown here is derived from an EMBL/GenBank/DDBJ whole genome shotgun (WGS) entry which is preliminary data.</text>
</comment>
<evidence type="ECO:0000259" key="2">
    <source>
        <dbReference type="Pfam" id="PF06742"/>
    </source>
</evidence>